<dbReference type="Gene3D" id="3.30.830.10">
    <property type="entry name" value="Metalloenzyme, LuxS/M16 peptidase-like"/>
    <property type="match status" value="2"/>
</dbReference>
<comment type="caution">
    <text evidence="5">The sequence shown here is derived from an EMBL/GenBank/DDBJ whole genome shotgun (WGS) entry which is preliminary data.</text>
</comment>
<dbReference type="Pfam" id="PF05193">
    <property type="entry name" value="Peptidase_M16_C"/>
    <property type="match status" value="1"/>
</dbReference>
<accession>A0ABS9ZF98</accession>
<evidence type="ECO:0000259" key="3">
    <source>
        <dbReference type="Pfam" id="PF00675"/>
    </source>
</evidence>
<dbReference type="RefSeq" id="WP_243244423.1">
    <property type="nucleotide sequence ID" value="NZ_LOHG01000002.1"/>
</dbReference>
<dbReference type="Proteomes" id="UP001320513">
    <property type="component" value="Unassembled WGS sequence"/>
</dbReference>
<dbReference type="InterPro" id="IPR007863">
    <property type="entry name" value="Peptidase_M16_C"/>
</dbReference>
<feature type="domain" description="Peptidase M16 C-terminal" evidence="4">
    <location>
        <begin position="227"/>
        <end position="402"/>
    </location>
</feature>
<feature type="signal peptide" evidence="2">
    <location>
        <begin position="1"/>
        <end position="24"/>
    </location>
</feature>
<gene>
    <name evidence="5" type="ORF">AUC61_03125</name>
</gene>
<evidence type="ECO:0000259" key="4">
    <source>
        <dbReference type="Pfam" id="PF05193"/>
    </source>
</evidence>
<name>A0ABS9ZF98_9PSED</name>
<dbReference type="InterPro" id="IPR050361">
    <property type="entry name" value="MPP/UQCRC_Complex"/>
</dbReference>
<feature type="region of interest" description="Disordered" evidence="1">
    <location>
        <begin position="468"/>
        <end position="492"/>
    </location>
</feature>
<dbReference type="InterPro" id="IPR011765">
    <property type="entry name" value="Pept_M16_N"/>
</dbReference>
<sequence length="492" mass="52609">MSERNGPRKMLFGLLLTTSLSVFATQSTLAEEAVSNAAPARPALESLKELDGKAPARRALNIQTWQTAEGAKVLFVEAHELPMFDMRLTFAAGSSQDQNLPGVAVLTNAMLNEGVKGKDVTAIAQGFEGLGADFSNGAYRDMAVASIRSLSATDKREPALKLFSEVVGKPTFPADSLTRIKNQLLASFEYKKQNPGSLASQELFKRLYGNHPYGHPSEGTAETIKPITQAQLKAFHAKAYAAGNAVIALVGDLSRDEAQAIAAQVSSSLPKGPALAKLPTPAEPKAGETHIEFPSKQTHLMLAQLGIKRNDPDYAALSLGNSVLGGGGFGSRLMTEVREKRGLTYGVSSGFTPMQTQGPFMIGLQTRAELSENTLKLVQDIVRDFLANGPTQKELDDAKRELAGSFPLTAASNSSIVAQLGAIGFYDLPLTFLEDFMTQSQDVTVEQVKEVMNKHLSADKMVIVTAGPTVAQKPLPPPTDKPAERPLGVPEH</sequence>
<feature type="chain" id="PRO_5046782472" evidence="2">
    <location>
        <begin position="25"/>
        <end position="492"/>
    </location>
</feature>
<reference evidence="5 6" key="1">
    <citation type="submission" date="2015-12" db="EMBL/GenBank/DDBJ databases">
        <title>Phylogenomics in the description of a new species in the Pseudomonas syringae group.</title>
        <authorList>
            <person name="Busquets A."/>
            <person name="Gomila M."/>
            <person name="Beiki F."/>
            <person name="Rahimian H."/>
            <person name="Mulet M."/>
            <person name="Sanchez D."/>
            <person name="Garcia-Valdes E."/>
            <person name="Lalucat J."/>
        </authorList>
    </citation>
    <scope>NUCLEOTIDE SEQUENCE [LARGE SCALE GENOMIC DNA]</scope>
    <source>
        <strain evidence="5 6">S25</strain>
    </source>
</reference>
<feature type="domain" description="Peptidase M16 N-terminal" evidence="3">
    <location>
        <begin position="85"/>
        <end position="219"/>
    </location>
</feature>
<dbReference type="PANTHER" id="PTHR11851:SF224">
    <property type="entry name" value="PROCESSING PROTEASE"/>
    <property type="match status" value="1"/>
</dbReference>
<evidence type="ECO:0000256" key="1">
    <source>
        <dbReference type="SAM" id="MobiDB-lite"/>
    </source>
</evidence>
<proteinExistence type="predicted"/>
<evidence type="ECO:0000256" key="2">
    <source>
        <dbReference type="SAM" id="SignalP"/>
    </source>
</evidence>
<dbReference type="Pfam" id="PF00675">
    <property type="entry name" value="Peptidase_M16"/>
    <property type="match status" value="1"/>
</dbReference>
<dbReference type="EMBL" id="LOHG01000002">
    <property type="protein sequence ID" value="MCI8208518.1"/>
    <property type="molecule type" value="Genomic_DNA"/>
</dbReference>
<evidence type="ECO:0000313" key="6">
    <source>
        <dbReference type="Proteomes" id="UP001320513"/>
    </source>
</evidence>
<evidence type="ECO:0000313" key="5">
    <source>
        <dbReference type="EMBL" id="MCI8208518.1"/>
    </source>
</evidence>
<organism evidence="5 6">
    <name type="scientific">Pseudomonas maioricensis</name>
    <dbReference type="NCBI Taxonomy" id="1766623"/>
    <lineage>
        <taxon>Bacteria</taxon>
        <taxon>Pseudomonadati</taxon>
        <taxon>Pseudomonadota</taxon>
        <taxon>Gammaproteobacteria</taxon>
        <taxon>Pseudomonadales</taxon>
        <taxon>Pseudomonadaceae</taxon>
        <taxon>Pseudomonas</taxon>
    </lineage>
</organism>
<dbReference type="PANTHER" id="PTHR11851">
    <property type="entry name" value="METALLOPROTEASE"/>
    <property type="match status" value="1"/>
</dbReference>
<keyword evidence="2" id="KW-0732">Signal</keyword>
<dbReference type="InterPro" id="IPR011249">
    <property type="entry name" value="Metalloenz_LuxS/M16"/>
</dbReference>
<dbReference type="SUPFAM" id="SSF63411">
    <property type="entry name" value="LuxS/MPP-like metallohydrolase"/>
    <property type="match status" value="2"/>
</dbReference>
<protein>
    <submittedName>
        <fullName evidence="5">Peptidase M16</fullName>
    </submittedName>
</protein>
<keyword evidence="6" id="KW-1185">Reference proteome</keyword>